<dbReference type="PATRIC" id="fig|1502723.3.peg.6446"/>
<reference evidence="3" key="1">
    <citation type="submission" date="2015-02" db="EMBL/GenBank/DDBJ databases">
        <title>Draft Genome of Frankia sp. CpI1-S.</title>
        <authorList>
            <person name="Oshone R.T."/>
            <person name="Ngom M."/>
            <person name="Ghodhbane-Gtari F."/>
            <person name="Gtari M."/>
            <person name="Morris K."/>
            <person name="Thomas K."/>
            <person name="Sen A."/>
            <person name="Tisa L.S."/>
        </authorList>
    </citation>
    <scope>NUCLEOTIDE SEQUENCE [LARGE SCALE GENOMIC DNA]</scope>
    <source>
        <strain evidence="3">CpI1-S</strain>
    </source>
</reference>
<reference evidence="2 3" key="2">
    <citation type="journal article" date="2016" name="Genome Announc.">
        <title>Permanent Draft Genome Sequences for Two Variants of Frankia sp. Strain CpI1, the First Frankia Strain Isolated from Root Nodules of Comptonia peregrina.</title>
        <authorList>
            <person name="Oshone R."/>
            <person name="Hurst S.G.IV."/>
            <person name="Abebe-Akele F."/>
            <person name="Simpson S."/>
            <person name="Morris K."/>
            <person name="Thomas W.K."/>
            <person name="Tisa L.S."/>
        </authorList>
    </citation>
    <scope>NUCLEOTIDE SEQUENCE [LARGE SCALE GENOMIC DNA]</scope>
    <source>
        <strain evidence="3">CpI1-S</strain>
    </source>
</reference>
<dbReference type="Pfam" id="PF13274">
    <property type="entry name" value="SocA_Panacea"/>
    <property type="match status" value="1"/>
</dbReference>
<dbReference type="EMBL" id="JYFN01000079">
    <property type="protein sequence ID" value="KJE19920.1"/>
    <property type="molecule type" value="Genomic_DNA"/>
</dbReference>
<organism evidence="2 3">
    <name type="scientific">Frankia torreyi</name>
    <dbReference type="NCBI Taxonomy" id="1856"/>
    <lineage>
        <taxon>Bacteria</taxon>
        <taxon>Bacillati</taxon>
        <taxon>Actinomycetota</taxon>
        <taxon>Actinomycetes</taxon>
        <taxon>Frankiales</taxon>
        <taxon>Frankiaceae</taxon>
        <taxon>Frankia</taxon>
    </lineage>
</organism>
<dbReference type="RefSeq" id="WP_052681537.1">
    <property type="nucleotide sequence ID" value="NZ_JYFN01000079.1"/>
</dbReference>
<feature type="domain" description="Antitoxin SocA-like Panacea" evidence="1">
    <location>
        <begin position="23"/>
        <end position="111"/>
    </location>
</feature>
<comment type="caution">
    <text evidence="2">The sequence shown here is derived from an EMBL/GenBank/DDBJ whole genome shotgun (WGS) entry which is preliminary data.</text>
</comment>
<proteinExistence type="predicted"/>
<keyword evidence="3" id="KW-1185">Reference proteome</keyword>
<evidence type="ECO:0000313" key="3">
    <source>
        <dbReference type="Proteomes" id="UP000032545"/>
    </source>
</evidence>
<dbReference type="OrthoDB" id="9799173at2"/>
<evidence type="ECO:0000259" key="1">
    <source>
        <dbReference type="Pfam" id="PF13274"/>
    </source>
</evidence>
<name>A0A0D8B742_9ACTN</name>
<sequence>MATAHDVAAYILRARGPMSTMKLQKLVYYSQAWHLVWEQRPLFPQEIQAWANGPVVYELFDAHRGLYTVGPEWPRGNADALLPDERSSIDAVLDSYGDLSGRQLSHLTHAEGLRCCPFHGHAIVGLYQLYAASGIDV</sequence>
<accession>A0A0D8B742</accession>
<evidence type="ECO:0000313" key="2">
    <source>
        <dbReference type="EMBL" id="KJE19920.1"/>
    </source>
</evidence>
<protein>
    <recommendedName>
        <fullName evidence="1">Antitoxin SocA-like Panacea domain-containing protein</fullName>
    </recommendedName>
</protein>
<dbReference type="AlphaFoldDB" id="A0A0D8B742"/>
<dbReference type="Proteomes" id="UP000032545">
    <property type="component" value="Unassembled WGS sequence"/>
</dbReference>
<gene>
    <name evidence="2" type="ORF">FF36_05817</name>
</gene>
<dbReference type="InterPro" id="IPR025272">
    <property type="entry name" value="SocA_Panacea"/>
</dbReference>